<comment type="subcellular location">
    <subcellularLocation>
        <location evidence="8">Mitochondrion matrix</location>
    </subcellularLocation>
</comment>
<keyword evidence="2 8" id="KW-0808">Transferase</keyword>
<dbReference type="Gene3D" id="3.30.565.10">
    <property type="entry name" value="Histidine kinase-like ATPase, C-terminal domain"/>
    <property type="match status" value="1"/>
</dbReference>
<evidence type="ECO:0000259" key="10">
    <source>
        <dbReference type="Pfam" id="PF02518"/>
    </source>
</evidence>
<keyword evidence="6 8" id="KW-0496">Mitochondrion</keyword>
<dbReference type="AlphaFoldDB" id="A0A9W8AMN4"/>
<protein>
    <recommendedName>
        <fullName evidence="8">Protein-serine/threonine kinase</fullName>
        <ecNumber evidence="8">2.7.11.-</ecNumber>
    </recommendedName>
</protein>
<evidence type="ECO:0000256" key="3">
    <source>
        <dbReference type="ARBA" id="ARBA00022741"/>
    </source>
</evidence>
<dbReference type="EMBL" id="JANBPY010002026">
    <property type="protein sequence ID" value="KAJ1956974.1"/>
    <property type="molecule type" value="Genomic_DNA"/>
</dbReference>
<evidence type="ECO:0000256" key="6">
    <source>
        <dbReference type="ARBA" id="ARBA00023128"/>
    </source>
</evidence>
<feature type="domain" description="Histidine kinase/HSP90-like ATPase" evidence="10">
    <location>
        <begin position="291"/>
        <end position="423"/>
    </location>
</feature>
<dbReference type="Proteomes" id="UP001150925">
    <property type="component" value="Unassembled WGS sequence"/>
</dbReference>
<dbReference type="InterPro" id="IPR036784">
    <property type="entry name" value="AK/P_DHK_N_sf"/>
</dbReference>
<dbReference type="GO" id="GO:0010906">
    <property type="term" value="P:regulation of glucose metabolic process"/>
    <property type="evidence" value="ECO:0007669"/>
    <property type="project" value="TreeGrafter"/>
</dbReference>
<feature type="compositionally biased region" description="Polar residues" evidence="9">
    <location>
        <begin position="350"/>
        <end position="364"/>
    </location>
</feature>
<dbReference type="OrthoDB" id="241648at2759"/>
<accession>A0A9W8AMN4</accession>
<feature type="region of interest" description="Disordered" evidence="9">
    <location>
        <begin position="350"/>
        <end position="372"/>
    </location>
</feature>
<dbReference type="InterPro" id="IPR039028">
    <property type="entry name" value="BCKD/PDK"/>
</dbReference>
<keyword evidence="5 8" id="KW-0067">ATP-binding</keyword>
<name>A0A9W8AMN4_9FUNG</name>
<reference evidence="12" key="1">
    <citation type="submission" date="2022-07" db="EMBL/GenBank/DDBJ databases">
        <title>Phylogenomic reconstructions and comparative analyses of Kickxellomycotina fungi.</title>
        <authorList>
            <person name="Reynolds N.K."/>
            <person name="Stajich J.E."/>
            <person name="Barry K."/>
            <person name="Grigoriev I.V."/>
            <person name="Crous P."/>
            <person name="Smith M.E."/>
        </authorList>
    </citation>
    <scope>NUCLEOTIDE SEQUENCE</scope>
    <source>
        <strain evidence="12">RSA 1196</strain>
    </source>
</reference>
<dbReference type="InterPro" id="IPR036890">
    <property type="entry name" value="HATPase_C_sf"/>
</dbReference>
<dbReference type="PANTHER" id="PTHR11947:SF3">
    <property type="entry name" value="[PYRUVATE DEHYDROGENASE (ACETYL-TRANSFERRING)] KINASE, MITOCHONDRIAL"/>
    <property type="match status" value="1"/>
</dbReference>
<comment type="catalytic activity">
    <reaction evidence="7">
        <text>L-seryl-[pyruvate dehydrogenase E1 alpha subunit] + ATP = O-phospho-L-seryl-[pyruvate dehydrogenase E1 alpha subunit] + ADP + H(+)</text>
        <dbReference type="Rhea" id="RHEA:23052"/>
        <dbReference type="Rhea" id="RHEA-COMP:13689"/>
        <dbReference type="Rhea" id="RHEA-COMP:13690"/>
        <dbReference type="ChEBI" id="CHEBI:15378"/>
        <dbReference type="ChEBI" id="CHEBI:29999"/>
        <dbReference type="ChEBI" id="CHEBI:30616"/>
        <dbReference type="ChEBI" id="CHEBI:83421"/>
        <dbReference type="ChEBI" id="CHEBI:456216"/>
        <dbReference type="EC" id="2.7.11.2"/>
    </reaction>
</comment>
<evidence type="ECO:0000256" key="1">
    <source>
        <dbReference type="ARBA" id="ARBA00006155"/>
    </source>
</evidence>
<organism evidence="12 13">
    <name type="scientific">Dispira parvispora</name>
    <dbReference type="NCBI Taxonomy" id="1520584"/>
    <lineage>
        <taxon>Eukaryota</taxon>
        <taxon>Fungi</taxon>
        <taxon>Fungi incertae sedis</taxon>
        <taxon>Zoopagomycota</taxon>
        <taxon>Kickxellomycotina</taxon>
        <taxon>Dimargaritomycetes</taxon>
        <taxon>Dimargaritales</taxon>
        <taxon>Dimargaritaceae</taxon>
        <taxon>Dispira</taxon>
    </lineage>
</organism>
<dbReference type="Gene3D" id="1.20.140.20">
    <property type="entry name" value="Alpha-ketoacid/pyruvate dehydrogenase kinase, N-terminal domain"/>
    <property type="match status" value="1"/>
</dbReference>
<comment type="caution">
    <text evidence="12">The sequence shown here is derived from an EMBL/GenBank/DDBJ whole genome shotgun (WGS) entry which is preliminary data.</text>
</comment>
<keyword evidence="4 8" id="KW-0418">Kinase</keyword>
<dbReference type="EC" id="2.7.11.-" evidence="8"/>
<evidence type="ECO:0000256" key="8">
    <source>
        <dbReference type="RuleBase" id="RU366032"/>
    </source>
</evidence>
<dbReference type="PANTHER" id="PTHR11947">
    <property type="entry name" value="PYRUVATE DEHYDROGENASE KINASE"/>
    <property type="match status" value="1"/>
</dbReference>
<dbReference type="Pfam" id="PF02518">
    <property type="entry name" value="HATPase_c"/>
    <property type="match status" value="1"/>
</dbReference>
<proteinExistence type="inferred from homology"/>
<dbReference type="Pfam" id="PF10436">
    <property type="entry name" value="BCDHK_Adom3"/>
    <property type="match status" value="1"/>
</dbReference>
<feature type="domain" description="Branched-chain alpha-ketoacid dehydrogenase kinase/Pyruvate dehydrogenase kinase N-terminal" evidence="11">
    <location>
        <begin position="33"/>
        <end position="199"/>
    </location>
</feature>
<evidence type="ECO:0000256" key="2">
    <source>
        <dbReference type="ARBA" id="ARBA00022679"/>
    </source>
</evidence>
<evidence type="ECO:0000313" key="13">
    <source>
        <dbReference type="Proteomes" id="UP001150925"/>
    </source>
</evidence>
<dbReference type="GO" id="GO:0005524">
    <property type="term" value="F:ATP binding"/>
    <property type="evidence" value="ECO:0007669"/>
    <property type="project" value="UniProtKB-UniRule"/>
</dbReference>
<dbReference type="SUPFAM" id="SSF69012">
    <property type="entry name" value="alpha-ketoacid dehydrogenase kinase, N-terminal domain"/>
    <property type="match status" value="1"/>
</dbReference>
<evidence type="ECO:0000256" key="7">
    <source>
        <dbReference type="ARBA" id="ARBA00048201"/>
    </source>
</evidence>
<dbReference type="InterPro" id="IPR003594">
    <property type="entry name" value="HATPase_dom"/>
</dbReference>
<dbReference type="GO" id="GO:0004740">
    <property type="term" value="F:pyruvate dehydrogenase (acetyl-transferring) kinase activity"/>
    <property type="evidence" value="ECO:0007669"/>
    <property type="project" value="UniProtKB-EC"/>
</dbReference>
<evidence type="ECO:0000256" key="9">
    <source>
        <dbReference type="SAM" id="MobiDB-lite"/>
    </source>
</evidence>
<dbReference type="InterPro" id="IPR018955">
    <property type="entry name" value="BCDHK/PDK_N"/>
</dbReference>
<evidence type="ECO:0000256" key="5">
    <source>
        <dbReference type="ARBA" id="ARBA00022840"/>
    </source>
</evidence>
<evidence type="ECO:0000256" key="4">
    <source>
        <dbReference type="ARBA" id="ARBA00022777"/>
    </source>
</evidence>
<keyword evidence="13" id="KW-1185">Reference proteome</keyword>
<dbReference type="GO" id="GO:0005759">
    <property type="term" value="C:mitochondrial matrix"/>
    <property type="evidence" value="ECO:0007669"/>
    <property type="project" value="UniProtKB-SubCell"/>
</dbReference>
<dbReference type="SUPFAM" id="SSF55874">
    <property type="entry name" value="ATPase domain of HSP90 chaperone/DNA topoisomerase II/histidine kinase"/>
    <property type="match status" value="1"/>
</dbReference>
<keyword evidence="3 8" id="KW-0547">Nucleotide-binding</keyword>
<evidence type="ECO:0000259" key="11">
    <source>
        <dbReference type="Pfam" id="PF10436"/>
    </source>
</evidence>
<evidence type="ECO:0000313" key="12">
    <source>
        <dbReference type="EMBL" id="KAJ1956974.1"/>
    </source>
</evidence>
<gene>
    <name evidence="12" type="primary">PDK2_2</name>
    <name evidence="12" type="ORF">IWQ62_005189</name>
</gene>
<sequence length="463" mass="51700">MPSPSTFAQAMVPKGASLLRASQAKITRLSLDHIYSLGQCAQTANHRTATLKLSAQFLHRELPARLYQNVTLLQTNKWKSVVEQSPILQSLGERFADDIYLVTGLESPASGATLAKFLDTVRRLQHRHWDHMVLARRGVQQVVDQARKRRSYNSHSYLARQARKSETLVNQFFDTLYTISFGNQFLMSEYTFLAEHGRNLVQRTRPTQVVEQVITQVKRAGVQLLQTSLNRGKSKQSPVHQLAQLIPDIKVVGCNPNISILHIEPYVASILYTLLFNALHTTIRRHCSQFMNQTATESLDTTVRYPKPPAITVTVIGGSEDVCFKVSDEGGGISLSKMSRIWDHVKETPAVTTPANHSSSSTAESPYHSLSKLAQPPSLSSMPFWKNNSFDLPLARLVARYFGGDLSLVSMEGHGTDAYLHLLRRKSLTETLPELYPTAMASPHSAWPVADDILARQATKAKF</sequence>
<comment type="similarity">
    <text evidence="1 8">Belongs to the PDK/BCKDK protein kinase family.</text>
</comment>